<keyword evidence="12" id="KW-0469">Meiosis</keyword>
<evidence type="ECO:0000256" key="15">
    <source>
        <dbReference type="ARBA" id="ARBA00032585"/>
    </source>
</evidence>
<dbReference type="GO" id="GO:0051301">
    <property type="term" value="P:cell division"/>
    <property type="evidence" value="ECO:0007669"/>
    <property type="project" value="UniProtKB-KW"/>
</dbReference>
<keyword evidence="9" id="KW-0744">Spermatogenesis</keyword>
<organism evidence="18 19">
    <name type="scientific">Agrilus planipennis</name>
    <name type="common">Emerald ash borer</name>
    <name type="synonym">Agrilus marcopoli</name>
    <dbReference type="NCBI Taxonomy" id="224129"/>
    <lineage>
        <taxon>Eukaryota</taxon>
        <taxon>Metazoa</taxon>
        <taxon>Ecdysozoa</taxon>
        <taxon>Arthropoda</taxon>
        <taxon>Hexapoda</taxon>
        <taxon>Insecta</taxon>
        <taxon>Pterygota</taxon>
        <taxon>Neoptera</taxon>
        <taxon>Endopterygota</taxon>
        <taxon>Coleoptera</taxon>
        <taxon>Polyphaga</taxon>
        <taxon>Elateriformia</taxon>
        <taxon>Buprestoidea</taxon>
        <taxon>Buprestidae</taxon>
        <taxon>Agrilinae</taxon>
        <taxon>Agrilus</taxon>
    </lineage>
</organism>
<dbReference type="GO" id="GO:0030154">
    <property type="term" value="P:cell differentiation"/>
    <property type="evidence" value="ECO:0007669"/>
    <property type="project" value="UniProtKB-KW"/>
</dbReference>
<dbReference type="FunCoup" id="A0A1W4X207">
    <property type="interactions" value="2181"/>
</dbReference>
<evidence type="ECO:0000256" key="4">
    <source>
        <dbReference type="ARBA" id="ARBA00022473"/>
    </source>
</evidence>
<evidence type="ECO:0000256" key="3">
    <source>
        <dbReference type="ARBA" id="ARBA00020501"/>
    </source>
</evidence>
<comment type="subunit">
    <text evidence="17">Belongs to the multiprotein complex Integrator, at least composed of IntS1, IntS2, IntS3, IntS4, omd/IntS5, IntS6, defl/IntS7, IntS8, IntS9, IntS10, IntS11, IntS12, asun/IntS13, IntS14 and IntS15. The core complex associates with protein phosphatase 2A subunits mts/PP2A and Pp2A-29B, to form the Integrator-PP2A (INTAC) complex.</text>
</comment>
<evidence type="ECO:0000256" key="1">
    <source>
        <dbReference type="ARBA" id="ARBA00004123"/>
    </source>
</evidence>
<evidence type="ECO:0000256" key="2">
    <source>
        <dbReference type="ARBA" id="ARBA00004556"/>
    </source>
</evidence>
<dbReference type="Proteomes" id="UP000192223">
    <property type="component" value="Unplaced"/>
</dbReference>
<dbReference type="InParanoid" id="A0A1W4X207"/>
<proteinExistence type="inferred from homology"/>
<accession>A0A1W4X207</accession>
<gene>
    <name evidence="19" type="primary">LOC108737818</name>
</gene>
<keyword evidence="6" id="KW-0132">Cell division</keyword>
<keyword evidence="10" id="KW-0175">Coiled coil</keyword>
<keyword evidence="8" id="KW-0221">Differentiation</keyword>
<keyword evidence="4" id="KW-0217">Developmental protein</keyword>
<comment type="subcellular location">
    <subcellularLocation>
        <location evidence="2">Cytoplasm</location>
        <location evidence="2">Perinuclear region</location>
    </subcellularLocation>
    <subcellularLocation>
        <location evidence="1">Nucleus</location>
    </subcellularLocation>
</comment>
<dbReference type="KEGG" id="apln:108737818"/>
<evidence type="ECO:0000256" key="10">
    <source>
        <dbReference type="ARBA" id="ARBA00023054"/>
    </source>
</evidence>
<protein>
    <recommendedName>
        <fullName evidence="3">Protein asunder</fullName>
    </recommendedName>
    <alternativeName>
        <fullName evidence="15">Cell cycle regulator Mat89Bb</fullName>
    </alternativeName>
    <alternativeName>
        <fullName evidence="14">Set apart in position or space protein</fullName>
    </alternativeName>
</protein>
<dbReference type="CTD" id="41971"/>
<dbReference type="GO" id="GO:0051321">
    <property type="term" value="P:meiotic cell cycle"/>
    <property type="evidence" value="ECO:0007669"/>
    <property type="project" value="UniProtKB-KW"/>
</dbReference>
<dbReference type="PANTHER" id="PTHR12955">
    <property type="entry name" value="SARCOMA ANTIGEN NY-SAR-95-RELATED"/>
    <property type="match status" value="1"/>
</dbReference>
<evidence type="ECO:0000256" key="17">
    <source>
        <dbReference type="ARBA" id="ARBA00065185"/>
    </source>
</evidence>
<evidence type="ECO:0000256" key="5">
    <source>
        <dbReference type="ARBA" id="ARBA00022490"/>
    </source>
</evidence>
<evidence type="ECO:0000256" key="7">
    <source>
        <dbReference type="ARBA" id="ARBA00022776"/>
    </source>
</evidence>
<name>A0A1W4X207_AGRPL</name>
<dbReference type="STRING" id="224129.A0A1W4X207"/>
<evidence type="ECO:0000256" key="16">
    <source>
        <dbReference type="ARBA" id="ARBA00061603"/>
    </source>
</evidence>
<dbReference type="GO" id="GO:0007283">
    <property type="term" value="P:spermatogenesis"/>
    <property type="evidence" value="ECO:0007669"/>
    <property type="project" value="UniProtKB-KW"/>
</dbReference>
<keyword evidence="13" id="KW-0131">Cell cycle</keyword>
<dbReference type="OrthoDB" id="5844105at2759"/>
<evidence type="ECO:0000256" key="8">
    <source>
        <dbReference type="ARBA" id="ARBA00022782"/>
    </source>
</evidence>
<evidence type="ECO:0000256" key="11">
    <source>
        <dbReference type="ARBA" id="ARBA00023242"/>
    </source>
</evidence>
<evidence type="ECO:0000256" key="14">
    <source>
        <dbReference type="ARBA" id="ARBA00030658"/>
    </source>
</evidence>
<dbReference type="PANTHER" id="PTHR12955:SF1">
    <property type="entry name" value="INTEGRATOR COMPLEX SUBUNIT 13"/>
    <property type="match status" value="1"/>
</dbReference>
<evidence type="ECO:0000256" key="13">
    <source>
        <dbReference type="ARBA" id="ARBA00023306"/>
    </source>
</evidence>
<dbReference type="GO" id="GO:0032039">
    <property type="term" value="C:integrator complex"/>
    <property type="evidence" value="ECO:0007669"/>
    <property type="project" value="TreeGrafter"/>
</dbReference>
<dbReference type="InterPro" id="IPR019355">
    <property type="entry name" value="Cell_cycle_regulator_Mat89Bb"/>
</dbReference>
<dbReference type="GO" id="GO:0048471">
    <property type="term" value="C:perinuclear region of cytoplasm"/>
    <property type="evidence" value="ECO:0007669"/>
    <property type="project" value="UniProtKB-SubCell"/>
</dbReference>
<keyword evidence="11" id="KW-0539">Nucleus</keyword>
<dbReference type="Pfam" id="PF10221">
    <property type="entry name" value="Mat89Bb"/>
    <property type="match status" value="1"/>
</dbReference>
<keyword evidence="5" id="KW-0963">Cytoplasm</keyword>
<evidence type="ECO:0000256" key="9">
    <source>
        <dbReference type="ARBA" id="ARBA00022871"/>
    </source>
</evidence>
<comment type="similarity">
    <text evidence="16">Belongs to the Integrator subunit 13 family.</text>
</comment>
<reference evidence="19" key="1">
    <citation type="submission" date="2025-08" db="UniProtKB">
        <authorList>
            <consortium name="RefSeq"/>
        </authorList>
    </citation>
    <scope>IDENTIFICATION</scope>
    <source>
        <tissue evidence="19">Entire body</tissue>
    </source>
</reference>
<evidence type="ECO:0000256" key="6">
    <source>
        <dbReference type="ARBA" id="ARBA00022618"/>
    </source>
</evidence>
<dbReference type="GeneID" id="108737818"/>
<sequence>MSFPFANNKMFPANHKTVFVLDHTPYFGISCESPIEFEFLKTRGPGFIPLNPISKSLWTCSVESAIEYCRIVWDLFPQGKLVRFIASDTVAHILNTWSPTQQNLNHIMNGMSLIGVPPPPPSRSVQPGLDFTVLHGLRAAIEALSECTDLQHEKRKAIAAGDDQVTLVNRCRVVCITSARDNDSMKRLEEIFQNVLQQQNKVAASSDRFLTIDHCHLVIINTFPVNIESHVSNHAVRHLSPILKTEVHSVKAPFISNKLSSLILDHYDLASTTVTGIPMKEEQNASSSANYDVEIYHSKDAHTAILRGNSPDSLAIRTVKEGLEYETVTLKWCTPRGSATSELQNCTSMHRITPVDVNSRPSLCLINFLLNGRSVMLEMPRKAGGKISSHLLASHGGEIFIHTLCTARSVLEDPPSISEGVGGRVTDYRITDFGLLIQQNRLFPLRPSYNTEKVNSISKMKARLSRHTKYWPLTISSTLIFNLKNCIDPLPSIITKERITEEEVVQCKQVIYNLISLEAKHESLHLPNTGQRSKGQKREEQYKIMWNELETLLKNNCHTENHRAVYNCLIECHKFNSEDGTIDVDQALSFVDPLGKSDSDVQRASVIRATTDSPMSPPPLASIAPPLSRNILSNRSGSIYSSTPRTLYDIFTSQDKSKQRPDFAGRSDENKIAKLYPNLKIENEWGPRGEGMEVE</sequence>
<evidence type="ECO:0000256" key="12">
    <source>
        <dbReference type="ARBA" id="ARBA00023254"/>
    </source>
</evidence>
<dbReference type="RefSeq" id="XP_018326428.1">
    <property type="nucleotide sequence ID" value="XM_018470926.2"/>
</dbReference>
<dbReference type="GO" id="GO:0007346">
    <property type="term" value="P:regulation of mitotic cell cycle"/>
    <property type="evidence" value="ECO:0007669"/>
    <property type="project" value="TreeGrafter"/>
</dbReference>
<evidence type="ECO:0000313" key="18">
    <source>
        <dbReference type="Proteomes" id="UP000192223"/>
    </source>
</evidence>
<keyword evidence="7" id="KW-0498">Mitosis</keyword>
<dbReference type="AlphaFoldDB" id="A0A1W4X207"/>
<keyword evidence="18" id="KW-1185">Reference proteome</keyword>
<dbReference type="GO" id="GO:0051642">
    <property type="term" value="P:centrosome localization"/>
    <property type="evidence" value="ECO:0007669"/>
    <property type="project" value="TreeGrafter"/>
</dbReference>
<evidence type="ECO:0000313" key="19">
    <source>
        <dbReference type="RefSeq" id="XP_018326428.1"/>
    </source>
</evidence>